<evidence type="ECO:0000256" key="12">
    <source>
        <dbReference type="ARBA" id="ARBA00023310"/>
    </source>
</evidence>
<dbReference type="GO" id="GO:0008289">
    <property type="term" value="F:lipid binding"/>
    <property type="evidence" value="ECO:0007669"/>
    <property type="project" value="UniProtKB-KW"/>
</dbReference>
<feature type="domain" description="V-ATPase proteolipid subunit C-like" evidence="15">
    <location>
        <begin position="16"/>
        <end position="77"/>
    </location>
</feature>
<reference evidence="16 17" key="1">
    <citation type="submission" date="2019-08" db="EMBL/GenBank/DDBJ databases">
        <title>Pelomicrobium methylotrophicum gen. nov., sp. nov. a moderately thermophilic, facultatively anaerobic, lithoautotrophic and methylotrophic bacterium isolated from a terrestrial mud volcano.</title>
        <authorList>
            <person name="Slobodkina G.B."/>
            <person name="Merkel A.Y."/>
            <person name="Slobodkin A.I."/>
        </authorList>
    </citation>
    <scope>NUCLEOTIDE SEQUENCE [LARGE SCALE GENOMIC DNA]</scope>
    <source>
        <strain evidence="16 17">SM250</strain>
    </source>
</reference>
<feature type="transmembrane region" description="Helical" evidence="14">
    <location>
        <begin position="12"/>
        <end position="37"/>
    </location>
</feature>
<dbReference type="OrthoDB" id="9811659at2"/>
<evidence type="ECO:0000259" key="15">
    <source>
        <dbReference type="Pfam" id="PF00137"/>
    </source>
</evidence>
<sequence length="97" mass="9800">METIAILGNVHGLAMIGVALMLGLGALGAAIGVGLLGGRFLEGLARQPELMPMLTGRFFLVAGLVDAVPMISAAMGLYVLFADPFGFLAVVQKAAGG</sequence>
<name>A0A5C7ELJ9_9PROT</name>
<dbReference type="NCBIfam" id="NF005363">
    <property type="entry name" value="PRK06876.1"/>
    <property type="match status" value="1"/>
</dbReference>
<dbReference type="PRINTS" id="PR00124">
    <property type="entry name" value="ATPASEC"/>
</dbReference>
<dbReference type="Gene3D" id="1.20.20.10">
    <property type="entry name" value="F1F0 ATP synthase subunit C"/>
    <property type="match status" value="1"/>
</dbReference>
<keyword evidence="8 14" id="KW-1133">Transmembrane helix</keyword>
<keyword evidence="6 14" id="KW-0812">Transmembrane</keyword>
<evidence type="ECO:0000256" key="6">
    <source>
        <dbReference type="ARBA" id="ARBA00022692"/>
    </source>
</evidence>
<dbReference type="AlphaFoldDB" id="A0A5C7ELJ9"/>
<comment type="subcellular location">
    <subcellularLocation>
        <location evidence="1 14">Cell membrane</location>
        <topology evidence="1 14">Multi-pass membrane protein</topology>
    </subcellularLocation>
</comment>
<dbReference type="InterPro" id="IPR038662">
    <property type="entry name" value="ATP_synth_F0_csu_sf"/>
</dbReference>
<keyword evidence="4 14" id="KW-1003">Cell membrane</keyword>
<keyword evidence="7 14" id="KW-0375">Hydrogen ion transport</keyword>
<comment type="function">
    <text evidence="13 14">F(1)F(0) ATP synthase produces ATP from ADP in the presence of a proton or sodium gradient. F-type ATPases consist of two structural domains, F(1) containing the extramembraneous catalytic core and F(0) containing the membrane proton channel, linked together by a central stalk and a peripheral stalk. During catalysis, ATP synthesis in the catalytic domain of F(1) is coupled via a rotary mechanism of the central stalk subunits to proton translocation.</text>
</comment>
<evidence type="ECO:0000256" key="8">
    <source>
        <dbReference type="ARBA" id="ARBA00022989"/>
    </source>
</evidence>
<comment type="similarity">
    <text evidence="2 14">Belongs to the ATPase C chain family.</text>
</comment>
<keyword evidence="17" id="KW-1185">Reference proteome</keyword>
<gene>
    <name evidence="14 16" type="primary">atpE</name>
    <name evidence="16" type="ORF">FR698_01585</name>
</gene>
<evidence type="ECO:0000256" key="14">
    <source>
        <dbReference type="HAMAP-Rule" id="MF_01396"/>
    </source>
</evidence>
<evidence type="ECO:0000313" key="17">
    <source>
        <dbReference type="Proteomes" id="UP000321201"/>
    </source>
</evidence>
<evidence type="ECO:0000256" key="1">
    <source>
        <dbReference type="ARBA" id="ARBA00004651"/>
    </source>
</evidence>
<dbReference type="NCBIfam" id="TIGR01260">
    <property type="entry name" value="ATP_synt_c"/>
    <property type="match status" value="1"/>
</dbReference>
<evidence type="ECO:0000256" key="4">
    <source>
        <dbReference type="ARBA" id="ARBA00022475"/>
    </source>
</evidence>
<dbReference type="RefSeq" id="WP_147798433.1">
    <property type="nucleotide sequence ID" value="NZ_VPFL01000002.1"/>
</dbReference>
<dbReference type="GO" id="GO:0045259">
    <property type="term" value="C:proton-transporting ATP synthase complex"/>
    <property type="evidence" value="ECO:0007669"/>
    <property type="project" value="UniProtKB-KW"/>
</dbReference>
<evidence type="ECO:0000256" key="11">
    <source>
        <dbReference type="ARBA" id="ARBA00023136"/>
    </source>
</evidence>
<dbReference type="InterPro" id="IPR020537">
    <property type="entry name" value="ATP_synth_F0_csu_DDCD_BS"/>
</dbReference>
<keyword evidence="9 14" id="KW-0406">Ion transport</keyword>
<dbReference type="FunCoup" id="A0A5C7ELJ9">
    <property type="interactions" value="177"/>
</dbReference>
<evidence type="ECO:0000256" key="13">
    <source>
        <dbReference type="ARBA" id="ARBA00025198"/>
    </source>
</evidence>
<evidence type="ECO:0000256" key="9">
    <source>
        <dbReference type="ARBA" id="ARBA00023065"/>
    </source>
</evidence>
<keyword evidence="11 14" id="KW-0472">Membrane</keyword>
<evidence type="ECO:0000256" key="10">
    <source>
        <dbReference type="ARBA" id="ARBA00023121"/>
    </source>
</evidence>
<dbReference type="Proteomes" id="UP000321201">
    <property type="component" value="Unassembled WGS sequence"/>
</dbReference>
<dbReference type="InterPro" id="IPR002379">
    <property type="entry name" value="ATPase_proteolipid_c-like_dom"/>
</dbReference>
<feature type="site" description="Reversibly protonated during proton transport" evidence="14">
    <location>
        <position position="66"/>
    </location>
</feature>
<dbReference type="SUPFAM" id="SSF81333">
    <property type="entry name" value="F1F0 ATP synthase subunit C"/>
    <property type="match status" value="1"/>
</dbReference>
<feature type="transmembrane region" description="Helical" evidence="14">
    <location>
        <begin position="58"/>
        <end position="81"/>
    </location>
</feature>
<dbReference type="HAMAP" id="MF_01396">
    <property type="entry name" value="ATP_synth_c_bact"/>
    <property type="match status" value="1"/>
</dbReference>
<dbReference type="EMBL" id="VPFL01000002">
    <property type="protein sequence ID" value="TXF13259.1"/>
    <property type="molecule type" value="Genomic_DNA"/>
</dbReference>
<dbReference type="FunFam" id="1.20.20.10:FF:000002">
    <property type="entry name" value="ATP synthase subunit c"/>
    <property type="match status" value="1"/>
</dbReference>
<evidence type="ECO:0000313" key="16">
    <source>
        <dbReference type="EMBL" id="TXF13259.1"/>
    </source>
</evidence>
<comment type="caution">
    <text evidence="16">The sequence shown here is derived from an EMBL/GenBank/DDBJ whole genome shotgun (WGS) entry which is preliminary data.</text>
</comment>
<accession>A0A5C7ELJ9</accession>
<dbReference type="CDD" id="cd18185">
    <property type="entry name" value="ATP-synt_Fo_c_ATPE"/>
    <property type="match status" value="1"/>
</dbReference>
<evidence type="ECO:0000256" key="5">
    <source>
        <dbReference type="ARBA" id="ARBA00022547"/>
    </source>
</evidence>
<dbReference type="GO" id="GO:0033177">
    <property type="term" value="C:proton-transporting two-sector ATPase complex, proton-transporting domain"/>
    <property type="evidence" value="ECO:0007669"/>
    <property type="project" value="InterPro"/>
</dbReference>
<keyword evidence="5 14" id="KW-0138">CF(0)</keyword>
<dbReference type="GO" id="GO:0005886">
    <property type="term" value="C:plasma membrane"/>
    <property type="evidence" value="ECO:0007669"/>
    <property type="project" value="UniProtKB-SubCell"/>
</dbReference>
<dbReference type="InterPro" id="IPR005953">
    <property type="entry name" value="ATP_synth_csu_bac/chlpt"/>
</dbReference>
<keyword evidence="12 14" id="KW-0066">ATP synthesis</keyword>
<keyword evidence="3 14" id="KW-0813">Transport</keyword>
<evidence type="ECO:0000256" key="2">
    <source>
        <dbReference type="ARBA" id="ARBA00006704"/>
    </source>
</evidence>
<proteinExistence type="inferred from homology"/>
<evidence type="ECO:0000256" key="3">
    <source>
        <dbReference type="ARBA" id="ARBA00022448"/>
    </source>
</evidence>
<protein>
    <recommendedName>
        <fullName evidence="14">ATP synthase subunit c</fullName>
    </recommendedName>
    <alternativeName>
        <fullName evidence="14">ATP synthase F(0) sector subunit c</fullName>
    </alternativeName>
    <alternativeName>
        <fullName evidence="14">F-type ATPase subunit c</fullName>
        <shortName evidence="14">F-ATPase subunit c</shortName>
    </alternativeName>
    <alternativeName>
        <fullName evidence="14">Lipid-binding protein</fullName>
    </alternativeName>
</protein>
<evidence type="ECO:0000256" key="7">
    <source>
        <dbReference type="ARBA" id="ARBA00022781"/>
    </source>
</evidence>
<dbReference type="InterPro" id="IPR035921">
    <property type="entry name" value="F/V-ATP_Csub_sf"/>
</dbReference>
<dbReference type="PROSITE" id="PS00605">
    <property type="entry name" value="ATPASE_C"/>
    <property type="match status" value="1"/>
</dbReference>
<dbReference type="GO" id="GO:0046933">
    <property type="term" value="F:proton-transporting ATP synthase activity, rotational mechanism"/>
    <property type="evidence" value="ECO:0007669"/>
    <property type="project" value="UniProtKB-UniRule"/>
</dbReference>
<comment type="function">
    <text evidence="14">Key component of the F(0) channel; it plays a direct role in translocation across the membrane. A homomeric c-ring of between 10-14 subunits forms the central stalk rotor element with the F(1) delta and epsilon subunits.</text>
</comment>
<dbReference type="InterPro" id="IPR000454">
    <property type="entry name" value="ATP_synth_F0_csu"/>
</dbReference>
<keyword evidence="10 14" id="KW-0446">Lipid-binding</keyword>
<dbReference type="InParanoid" id="A0A5C7ELJ9"/>
<organism evidence="16 17">
    <name type="scientific">Pelomicrobium methylotrophicum</name>
    <dbReference type="NCBI Taxonomy" id="2602750"/>
    <lineage>
        <taxon>Bacteria</taxon>
        <taxon>Pseudomonadati</taxon>
        <taxon>Pseudomonadota</taxon>
        <taxon>Hydrogenophilia</taxon>
        <taxon>Hydrogenophilia incertae sedis</taxon>
        <taxon>Pelomicrobium</taxon>
    </lineage>
</organism>
<dbReference type="Pfam" id="PF00137">
    <property type="entry name" value="ATP-synt_C"/>
    <property type="match status" value="1"/>
</dbReference>